<sequence>MRAYNLLRVEAKIRGIKIEILQYPGQQGKDSNIQGEMDPSSSIEYALAVLSDYEQREEPYRTLGISHGCNVSLAASIQNVPKNYWECAVLWGPIPYWKTWKHMFFDTDPNLRKGT</sequence>
<proteinExistence type="predicted"/>
<dbReference type="EMBL" id="CAADFJ010000223">
    <property type="protein sequence ID" value="VFK04946.1"/>
    <property type="molecule type" value="Genomic_DNA"/>
</dbReference>
<evidence type="ECO:0000313" key="3">
    <source>
        <dbReference type="EMBL" id="VFK04946.1"/>
    </source>
</evidence>
<dbReference type="AlphaFoldDB" id="A0A450V9W8"/>
<evidence type="ECO:0000313" key="1">
    <source>
        <dbReference type="EMBL" id="VFK01026.1"/>
    </source>
</evidence>
<evidence type="ECO:0000313" key="2">
    <source>
        <dbReference type="EMBL" id="VFK01571.1"/>
    </source>
</evidence>
<dbReference type="EMBL" id="CAADFI010000238">
    <property type="protein sequence ID" value="VFK01571.1"/>
    <property type="molecule type" value="Genomic_DNA"/>
</dbReference>
<accession>A0A450V9W8</accession>
<evidence type="ECO:0008006" key="4">
    <source>
        <dbReference type="Google" id="ProtNLM"/>
    </source>
</evidence>
<organism evidence="2">
    <name type="scientific">Candidatus Kentrum eta</name>
    <dbReference type="NCBI Taxonomy" id="2126337"/>
    <lineage>
        <taxon>Bacteria</taxon>
        <taxon>Pseudomonadati</taxon>
        <taxon>Pseudomonadota</taxon>
        <taxon>Gammaproteobacteria</taxon>
        <taxon>Candidatus Kentrum</taxon>
    </lineage>
</organism>
<protein>
    <recommendedName>
        <fullName evidence="4">Alpha/beta hydrolase family protein</fullName>
    </recommendedName>
</protein>
<gene>
    <name evidence="1" type="ORF">BECKH772A_GA0070896_102112</name>
    <name evidence="2" type="ORF">BECKH772B_GA0070898_102382</name>
    <name evidence="3" type="ORF">BECKH772C_GA0070978_102232</name>
</gene>
<name>A0A450V9W8_9GAMM</name>
<reference evidence="2" key="1">
    <citation type="submission" date="2019-02" db="EMBL/GenBank/DDBJ databases">
        <authorList>
            <person name="Gruber-Vodicka R. H."/>
            <person name="Seah K. B. B."/>
        </authorList>
    </citation>
    <scope>NUCLEOTIDE SEQUENCE</scope>
    <source>
        <strain evidence="3">BECK_SA2B12</strain>
        <strain evidence="1">BECK_SA2B15</strain>
        <strain evidence="2">BECK_SA2B20</strain>
    </source>
</reference>
<dbReference type="EMBL" id="CAADFG010000211">
    <property type="protein sequence ID" value="VFK01026.1"/>
    <property type="molecule type" value="Genomic_DNA"/>
</dbReference>